<dbReference type="CDD" id="cd12148">
    <property type="entry name" value="fungal_TF_MHR"/>
    <property type="match status" value="1"/>
</dbReference>
<dbReference type="OrthoDB" id="4132249at2759"/>
<dbReference type="SMART" id="SM00066">
    <property type="entry name" value="GAL4"/>
    <property type="match status" value="1"/>
</dbReference>
<gene>
    <name evidence="3" type="ORF">BCR34DRAFT_502175</name>
</gene>
<dbReference type="Pfam" id="PF00172">
    <property type="entry name" value="Zn_clus"/>
    <property type="match status" value="1"/>
</dbReference>
<dbReference type="CDD" id="cd00067">
    <property type="entry name" value="GAL4"/>
    <property type="match status" value="1"/>
</dbReference>
<dbReference type="EMBL" id="MCFA01000589">
    <property type="protein sequence ID" value="ORX89940.1"/>
    <property type="molecule type" value="Genomic_DNA"/>
</dbReference>
<keyword evidence="1" id="KW-0539">Nucleus</keyword>
<keyword evidence="4" id="KW-1185">Reference proteome</keyword>
<proteinExistence type="predicted"/>
<comment type="caution">
    <text evidence="3">The sequence shown here is derived from an EMBL/GenBank/DDBJ whole genome shotgun (WGS) entry which is preliminary data.</text>
</comment>
<dbReference type="GO" id="GO:0000981">
    <property type="term" value="F:DNA-binding transcription factor activity, RNA polymerase II-specific"/>
    <property type="evidence" value="ECO:0007669"/>
    <property type="project" value="InterPro"/>
</dbReference>
<dbReference type="Proteomes" id="UP000193144">
    <property type="component" value="Unassembled WGS sequence"/>
</dbReference>
<dbReference type="PANTHER" id="PTHR31668:SF20">
    <property type="entry name" value="ZN(II)2CYS6 TRANSCRIPTION FACTOR (EUROFUNG)"/>
    <property type="match status" value="1"/>
</dbReference>
<dbReference type="InterPro" id="IPR001138">
    <property type="entry name" value="Zn2Cys6_DnaBD"/>
</dbReference>
<dbReference type="PROSITE" id="PS50048">
    <property type="entry name" value="ZN2_CY6_FUNGAL_2"/>
    <property type="match status" value="1"/>
</dbReference>
<reference evidence="3 4" key="1">
    <citation type="submission" date="2016-07" db="EMBL/GenBank/DDBJ databases">
        <title>Pervasive Adenine N6-methylation of Active Genes in Fungi.</title>
        <authorList>
            <consortium name="DOE Joint Genome Institute"/>
            <person name="Mondo S.J."/>
            <person name="Dannebaum R.O."/>
            <person name="Kuo R.C."/>
            <person name="Labutti K."/>
            <person name="Haridas S."/>
            <person name="Kuo A."/>
            <person name="Salamov A."/>
            <person name="Ahrendt S.R."/>
            <person name="Lipzen A."/>
            <person name="Sullivan W."/>
            <person name="Andreopoulos W.B."/>
            <person name="Clum A."/>
            <person name="Lindquist E."/>
            <person name="Daum C."/>
            <person name="Ramamoorthy G.K."/>
            <person name="Gryganskyi A."/>
            <person name="Culley D."/>
            <person name="Magnuson J.K."/>
            <person name="James T.Y."/>
            <person name="O'Malley M.A."/>
            <person name="Stajich J.E."/>
            <person name="Spatafora J.W."/>
            <person name="Visel A."/>
            <person name="Grigoriev I.V."/>
        </authorList>
    </citation>
    <scope>NUCLEOTIDE SEQUENCE [LARGE SCALE GENOMIC DNA]</scope>
    <source>
        <strain evidence="3 4">CBS 115471</strain>
    </source>
</reference>
<organism evidence="3 4">
    <name type="scientific">Clohesyomyces aquaticus</name>
    <dbReference type="NCBI Taxonomy" id="1231657"/>
    <lineage>
        <taxon>Eukaryota</taxon>
        <taxon>Fungi</taxon>
        <taxon>Dikarya</taxon>
        <taxon>Ascomycota</taxon>
        <taxon>Pezizomycotina</taxon>
        <taxon>Dothideomycetes</taxon>
        <taxon>Pleosporomycetidae</taxon>
        <taxon>Pleosporales</taxon>
        <taxon>Lindgomycetaceae</taxon>
        <taxon>Clohesyomyces</taxon>
    </lineage>
</organism>
<dbReference type="GO" id="GO:0008270">
    <property type="term" value="F:zinc ion binding"/>
    <property type="evidence" value="ECO:0007669"/>
    <property type="project" value="InterPro"/>
</dbReference>
<feature type="domain" description="Zn(2)-C6 fungal-type" evidence="2">
    <location>
        <begin position="15"/>
        <end position="44"/>
    </location>
</feature>
<dbReference type="InterPro" id="IPR036864">
    <property type="entry name" value="Zn2-C6_fun-type_DNA-bd_sf"/>
</dbReference>
<name>A0A1Y1XW15_9PLEO</name>
<protein>
    <recommendedName>
        <fullName evidence="2">Zn(2)-C6 fungal-type domain-containing protein</fullName>
    </recommendedName>
</protein>
<evidence type="ECO:0000256" key="1">
    <source>
        <dbReference type="ARBA" id="ARBA00023242"/>
    </source>
</evidence>
<evidence type="ECO:0000313" key="3">
    <source>
        <dbReference type="EMBL" id="ORX89940.1"/>
    </source>
</evidence>
<dbReference type="PANTHER" id="PTHR31668">
    <property type="entry name" value="GLUCOSE TRANSPORT TRANSCRIPTION REGULATOR RGT1-RELATED-RELATED"/>
    <property type="match status" value="1"/>
</dbReference>
<dbReference type="STRING" id="1231657.A0A1Y1XW15"/>
<dbReference type="PROSITE" id="PS00463">
    <property type="entry name" value="ZN2_CY6_FUNGAL_1"/>
    <property type="match status" value="1"/>
</dbReference>
<dbReference type="Gene3D" id="4.10.240.10">
    <property type="entry name" value="Zn(2)-C6 fungal-type DNA-binding domain"/>
    <property type="match status" value="1"/>
</dbReference>
<accession>A0A1Y1XW15</accession>
<dbReference type="InterPro" id="IPR050797">
    <property type="entry name" value="Carb_Metab_Trans_Reg"/>
</dbReference>
<dbReference type="SUPFAM" id="SSF57701">
    <property type="entry name" value="Zn2/Cys6 DNA-binding domain"/>
    <property type="match status" value="1"/>
</dbReference>
<sequence>MTTASFVPFQPLLSACNACRKRKVKCSHEEPCAPCVTAQISCEYAQDPRRGGNRGSRAVVLNELRRVQNQGSGVQNPSSSSETGPGGINCETGCIANVSVEKCIEAYLRKIQPTVPFLTRELLEKEARAQHSSPISRHFIVSFCAYVASFGCVFDGLDVGANALVPPTLAKVFLDAALRYHQPSRAAALTTRSVFISFFLYGAYAGVGNYRQGWYYLREATTLFLMCGKEDAQSPFTPAIRGQLFWILLVSERCAAHGIRRNRPITLQPGPDSPQLYSADDFGLQCLANLFFRFDETFFAIWNGSRPECTREWLLELERDVRIALPEVLDQLNSDQIANLKVSQFWLRIKLWELFPRFGYLASDSIYECLTFMYPVGVARELALVANNLPIESLQIHGVGLAEKVFDIACALADVLPFLPSQISRARGGLLPVDQLTQTATLLEKLPDGKTKFLPLLFTKLNDLPEVTGRLRETLQVPSSLSLSSSVYEDEVASSLYTHLRSVGGNVRESG</sequence>
<dbReference type="AlphaFoldDB" id="A0A1Y1XW15"/>
<evidence type="ECO:0000313" key="4">
    <source>
        <dbReference type="Proteomes" id="UP000193144"/>
    </source>
</evidence>
<evidence type="ECO:0000259" key="2">
    <source>
        <dbReference type="PROSITE" id="PS50048"/>
    </source>
</evidence>